<sequence length="201" mass="24363">MNRKIILFFILLIILTGCVKITSERPKIHYYVIAFSPDNFERKEPSAKIEVEPFTISQIYHTDKFIYRTNEYEITKDFYNRWIIKPDSFITEYIRNYIHFNILHDDNIKQREKFKIRGHIYEFYAKIEEKRLDAVINLRVELYRFNNIKKTYDLISIMNYCKSTSTEETSVNGYIRSMKKDLNDISKNILKDIYKYSGEIE</sequence>
<evidence type="ECO:0000313" key="2">
    <source>
        <dbReference type="Proteomes" id="UP000323337"/>
    </source>
</evidence>
<dbReference type="SUPFAM" id="SSF159594">
    <property type="entry name" value="XCC0632-like"/>
    <property type="match status" value="1"/>
</dbReference>
<name>A0A5D0MR02_FLESI</name>
<accession>A0A5D0MR02</accession>
<dbReference type="Proteomes" id="UP000323337">
    <property type="component" value="Unassembled WGS sequence"/>
</dbReference>
<reference evidence="1 2" key="1">
    <citation type="submission" date="2019-08" db="EMBL/GenBank/DDBJ databases">
        <title>Genomic characterization of a novel candidate phylum (ARYD3) from a high temperature, high salinity tertiary oil reservoir in north central Oklahoma, USA.</title>
        <authorList>
            <person name="Youssef N.H."/>
            <person name="Yadav A."/>
            <person name="Elshahed M.S."/>
        </authorList>
    </citation>
    <scope>NUCLEOTIDE SEQUENCE [LARGE SCALE GENOMIC DNA]</scope>
    <source>
        <strain evidence="1">ARYD1</strain>
    </source>
</reference>
<gene>
    <name evidence="1" type="ORF">FXF49_02810</name>
</gene>
<dbReference type="PROSITE" id="PS51257">
    <property type="entry name" value="PROKAR_LIPOPROTEIN"/>
    <property type="match status" value="1"/>
</dbReference>
<proteinExistence type="predicted"/>
<dbReference type="RefSeq" id="WP_303700394.1">
    <property type="nucleotide sequence ID" value="NZ_VSIV01000068.1"/>
</dbReference>
<evidence type="ECO:0008006" key="3">
    <source>
        <dbReference type="Google" id="ProtNLM"/>
    </source>
</evidence>
<dbReference type="Gene3D" id="3.40.50.10610">
    <property type="entry name" value="ABC-type transport auxiliary lipoprotein component"/>
    <property type="match status" value="1"/>
</dbReference>
<protein>
    <recommendedName>
        <fullName evidence="3">ABC-type transport auxiliary lipoprotein component domain-containing protein</fullName>
    </recommendedName>
</protein>
<comment type="caution">
    <text evidence="1">The sequence shown here is derived from an EMBL/GenBank/DDBJ whole genome shotgun (WGS) entry which is preliminary data.</text>
</comment>
<dbReference type="AlphaFoldDB" id="A0A5D0MR02"/>
<organism evidence="1 2">
    <name type="scientific">Flexistipes sinusarabici</name>
    <dbReference type="NCBI Taxonomy" id="2352"/>
    <lineage>
        <taxon>Bacteria</taxon>
        <taxon>Pseudomonadati</taxon>
        <taxon>Deferribacterota</taxon>
        <taxon>Deferribacteres</taxon>
        <taxon>Deferribacterales</taxon>
        <taxon>Flexistipitaceae</taxon>
        <taxon>Flexistipes</taxon>
    </lineage>
</organism>
<evidence type="ECO:0000313" key="1">
    <source>
        <dbReference type="EMBL" id="TYB34191.1"/>
    </source>
</evidence>
<dbReference type="EMBL" id="VSIV01000068">
    <property type="protein sequence ID" value="TYB34191.1"/>
    <property type="molecule type" value="Genomic_DNA"/>
</dbReference>